<dbReference type="AlphaFoldDB" id="A0A4R2EIQ4"/>
<keyword evidence="5 6" id="KW-0472">Membrane</keyword>
<feature type="chain" id="PRO_5021026045" evidence="7">
    <location>
        <begin position="22"/>
        <end position="306"/>
    </location>
</feature>
<dbReference type="Pfam" id="PF04277">
    <property type="entry name" value="OAD_gamma"/>
    <property type="match status" value="1"/>
</dbReference>
<evidence type="ECO:0000313" key="9">
    <source>
        <dbReference type="EMBL" id="TCN68533.1"/>
    </source>
</evidence>
<feature type="domain" description="LTD" evidence="8">
    <location>
        <begin position="20"/>
        <end position="142"/>
    </location>
</feature>
<dbReference type="Pfam" id="PF00932">
    <property type="entry name" value="LTD"/>
    <property type="match status" value="1"/>
</dbReference>
<dbReference type="InterPro" id="IPR036415">
    <property type="entry name" value="Lamin_tail_dom_sf"/>
</dbReference>
<dbReference type="Gene3D" id="2.60.40.1260">
    <property type="entry name" value="Lamin Tail domain"/>
    <property type="match status" value="1"/>
</dbReference>
<evidence type="ECO:0000256" key="3">
    <source>
        <dbReference type="ARBA" id="ARBA00022692"/>
    </source>
</evidence>
<dbReference type="RefSeq" id="WP_131839113.1">
    <property type="nucleotide sequence ID" value="NZ_SLWB01000006.1"/>
</dbReference>
<evidence type="ECO:0000256" key="5">
    <source>
        <dbReference type="ARBA" id="ARBA00023136"/>
    </source>
</evidence>
<dbReference type="EMBL" id="SLWB01000006">
    <property type="protein sequence ID" value="TCN68533.1"/>
    <property type="molecule type" value="Genomic_DNA"/>
</dbReference>
<dbReference type="OrthoDB" id="1446022at2"/>
<dbReference type="GO" id="GO:0005886">
    <property type="term" value="C:plasma membrane"/>
    <property type="evidence" value="ECO:0007669"/>
    <property type="project" value="UniProtKB-SubCell"/>
</dbReference>
<protein>
    <submittedName>
        <fullName evidence="9">Oxaloacetate decarboxylase gamma subunit</fullName>
    </submittedName>
</protein>
<evidence type="ECO:0000256" key="7">
    <source>
        <dbReference type="SAM" id="SignalP"/>
    </source>
</evidence>
<name>A0A4R2EIQ4_9BACT</name>
<evidence type="ECO:0000256" key="2">
    <source>
        <dbReference type="ARBA" id="ARBA00022475"/>
    </source>
</evidence>
<keyword evidence="7" id="KW-0732">Signal</keyword>
<sequence length="306" mass="34172">MNRLFNSLRSLVIIISLCAFGGNAVAQSASDLRINEFLVNNVNNYQDDFGVQGSWIEIFNSAYNTVNIAGCYLTNDPNNPKMYRIPKDPITKIAPRSYLVFWADNKTTHGTLHLNFDLKSSKYLALYDQSGKILIDSVSFNPAVQKADTSWGRVFDADAKWIAMGKPTPNGNNDTVERPSAGAIFLHFDPSGATMAIISMSVVFSALILLYLSFKFIGKANINHARRMKEKELKKQGIVVTAKEEGEETSGETLAAIAMAIQLFETEKEDLDSTILTIEKTSRTYSPWSSKIYSMRQIPQKTTQKR</sequence>
<dbReference type="InterPro" id="IPR001322">
    <property type="entry name" value="Lamin_tail_dom"/>
</dbReference>
<dbReference type="Proteomes" id="UP000294830">
    <property type="component" value="Unassembled WGS sequence"/>
</dbReference>
<proteinExistence type="predicted"/>
<evidence type="ECO:0000256" key="1">
    <source>
        <dbReference type="ARBA" id="ARBA00004236"/>
    </source>
</evidence>
<keyword evidence="2" id="KW-1003">Cell membrane</keyword>
<keyword evidence="3 6" id="KW-0812">Transmembrane</keyword>
<dbReference type="GO" id="GO:0015081">
    <property type="term" value="F:sodium ion transmembrane transporter activity"/>
    <property type="evidence" value="ECO:0007669"/>
    <property type="project" value="InterPro"/>
</dbReference>
<organism evidence="9 10">
    <name type="scientific">Acetobacteroides hydrogenigenes</name>
    <dbReference type="NCBI Taxonomy" id="979970"/>
    <lineage>
        <taxon>Bacteria</taxon>
        <taxon>Pseudomonadati</taxon>
        <taxon>Bacteroidota</taxon>
        <taxon>Bacteroidia</taxon>
        <taxon>Bacteroidales</taxon>
        <taxon>Rikenellaceae</taxon>
        <taxon>Acetobacteroides</taxon>
    </lineage>
</organism>
<keyword evidence="10" id="KW-1185">Reference proteome</keyword>
<reference evidence="9 10" key="1">
    <citation type="submission" date="2019-03" db="EMBL/GenBank/DDBJ databases">
        <title>Genomic Encyclopedia of Archaeal and Bacterial Type Strains, Phase II (KMG-II): from individual species to whole genera.</title>
        <authorList>
            <person name="Goeker M."/>
        </authorList>
    </citation>
    <scope>NUCLEOTIDE SEQUENCE [LARGE SCALE GENOMIC DNA]</scope>
    <source>
        <strain evidence="9 10">RL-C</strain>
    </source>
</reference>
<comment type="caution">
    <text evidence="9">The sequence shown here is derived from an EMBL/GenBank/DDBJ whole genome shotgun (WGS) entry which is preliminary data.</text>
</comment>
<evidence type="ECO:0000256" key="4">
    <source>
        <dbReference type="ARBA" id="ARBA00022989"/>
    </source>
</evidence>
<comment type="subcellular location">
    <subcellularLocation>
        <location evidence="1">Cell membrane</location>
    </subcellularLocation>
</comment>
<keyword evidence="4 6" id="KW-1133">Transmembrane helix</keyword>
<gene>
    <name evidence="9" type="ORF">CLV25_106115</name>
</gene>
<evidence type="ECO:0000259" key="8">
    <source>
        <dbReference type="PROSITE" id="PS51841"/>
    </source>
</evidence>
<dbReference type="GO" id="GO:0036376">
    <property type="term" value="P:sodium ion export across plasma membrane"/>
    <property type="evidence" value="ECO:0007669"/>
    <property type="project" value="InterPro"/>
</dbReference>
<dbReference type="SUPFAM" id="SSF74853">
    <property type="entry name" value="Lamin A/C globular tail domain"/>
    <property type="match status" value="1"/>
</dbReference>
<dbReference type="PROSITE" id="PS51841">
    <property type="entry name" value="LTD"/>
    <property type="match status" value="1"/>
</dbReference>
<feature type="transmembrane region" description="Helical" evidence="6">
    <location>
        <begin position="195"/>
        <end position="218"/>
    </location>
</feature>
<accession>A0A4R2EIQ4</accession>
<feature type="signal peptide" evidence="7">
    <location>
        <begin position="1"/>
        <end position="21"/>
    </location>
</feature>
<dbReference type="InterPro" id="IPR005899">
    <property type="entry name" value="Na_pump_deCOase"/>
</dbReference>
<evidence type="ECO:0000256" key="6">
    <source>
        <dbReference type="SAM" id="Phobius"/>
    </source>
</evidence>
<evidence type="ECO:0000313" key="10">
    <source>
        <dbReference type="Proteomes" id="UP000294830"/>
    </source>
</evidence>